<sequence length="240" mass="24905">MGLAGLLALGLLVLVAVVFALGSVMGWGTAALDKVTDATTAAVAQTREDATRELEKAKSDVAAAVATAATSSEEATRALEDARTAVAGARDALAEPEAALNRVTDAVTLEAERAAAAAVVAAAPVLAERADAAGRVLDALAGPDPELWPKGLPLRQVHYRKGESVTEYGYEATEGFDLAQMREQLVALGYTEHVIAEGGDALEAVYRGPQQLVLSASLREGRQVIDVREAPLAVPAKPER</sequence>
<dbReference type="EMBL" id="AVCK01000031">
    <property type="protein sequence ID" value="KFN45241.1"/>
    <property type="molecule type" value="Genomic_DNA"/>
</dbReference>
<evidence type="ECO:0000313" key="2">
    <source>
        <dbReference type="Proteomes" id="UP000029393"/>
    </source>
</evidence>
<dbReference type="STRING" id="1384056.N787_13305"/>
<gene>
    <name evidence="1" type="ORF">N787_13305</name>
</gene>
<name>A0A091B0L0_9GAMM</name>
<dbReference type="PATRIC" id="fig|1384056.3.peg.1984"/>
<organism evidence="1 2">
    <name type="scientific">Arenimonas metalli CF5-1</name>
    <dbReference type="NCBI Taxonomy" id="1384056"/>
    <lineage>
        <taxon>Bacteria</taxon>
        <taxon>Pseudomonadati</taxon>
        <taxon>Pseudomonadota</taxon>
        <taxon>Gammaproteobacteria</taxon>
        <taxon>Lysobacterales</taxon>
        <taxon>Lysobacteraceae</taxon>
        <taxon>Arenimonas</taxon>
    </lineage>
</organism>
<dbReference type="Proteomes" id="UP000029393">
    <property type="component" value="Unassembled WGS sequence"/>
</dbReference>
<dbReference type="AlphaFoldDB" id="A0A091B0L0"/>
<accession>A0A091B0L0</accession>
<protein>
    <submittedName>
        <fullName evidence="1">Uncharacterized protein</fullName>
    </submittedName>
</protein>
<comment type="caution">
    <text evidence="1">The sequence shown here is derived from an EMBL/GenBank/DDBJ whole genome shotgun (WGS) entry which is preliminary data.</text>
</comment>
<proteinExistence type="predicted"/>
<keyword evidence="2" id="KW-1185">Reference proteome</keyword>
<reference evidence="1 2" key="1">
    <citation type="submission" date="2013-09" db="EMBL/GenBank/DDBJ databases">
        <title>Genome sequencing of Arenimonas metalli.</title>
        <authorList>
            <person name="Chen F."/>
            <person name="Wang G."/>
        </authorList>
    </citation>
    <scope>NUCLEOTIDE SEQUENCE [LARGE SCALE GENOMIC DNA]</scope>
    <source>
        <strain evidence="1 2">CF5-1</strain>
    </source>
</reference>
<evidence type="ECO:0000313" key="1">
    <source>
        <dbReference type="EMBL" id="KFN45241.1"/>
    </source>
</evidence>